<name>A0ABP0U658_9BRYO</name>
<reference evidence="7" key="1">
    <citation type="submission" date="2024-02" db="EMBL/GenBank/DDBJ databases">
        <authorList>
            <consortium name="ELIXIR-Norway"/>
            <consortium name="Elixir Norway"/>
        </authorList>
    </citation>
    <scope>NUCLEOTIDE SEQUENCE</scope>
</reference>
<evidence type="ECO:0000256" key="5">
    <source>
        <dbReference type="ARBA" id="ARBA00023136"/>
    </source>
</evidence>
<evidence type="ECO:0008006" key="9">
    <source>
        <dbReference type="Google" id="ProtNLM"/>
    </source>
</evidence>
<keyword evidence="4 6" id="KW-1133">Transmembrane helix</keyword>
<feature type="transmembrane region" description="Helical" evidence="6">
    <location>
        <begin position="205"/>
        <end position="228"/>
    </location>
</feature>
<keyword evidence="8" id="KW-1185">Reference proteome</keyword>
<evidence type="ECO:0000256" key="4">
    <source>
        <dbReference type="ARBA" id="ARBA00022989"/>
    </source>
</evidence>
<evidence type="ECO:0000313" key="7">
    <source>
        <dbReference type="EMBL" id="CAK9213776.1"/>
    </source>
</evidence>
<feature type="transmembrane region" description="Helical" evidence="6">
    <location>
        <begin position="104"/>
        <end position="123"/>
    </location>
</feature>
<evidence type="ECO:0000256" key="3">
    <source>
        <dbReference type="ARBA" id="ARBA00022692"/>
    </source>
</evidence>
<comment type="subcellular location">
    <subcellularLocation>
        <location evidence="1">Membrane</location>
        <topology evidence="1">Multi-pass membrane protein</topology>
    </subcellularLocation>
</comment>
<evidence type="ECO:0000256" key="1">
    <source>
        <dbReference type="ARBA" id="ARBA00004141"/>
    </source>
</evidence>
<proteinExistence type="inferred from homology"/>
<sequence>MWDMVVEGVQRAFQSPTSWESALIATSTIFVIAAPLLLVGLSVPGVLSAFVLGLLTFRAFGVQGTTIVFLYFLLGTGATKVKIKTKQEEGTAEKRGGRRGPSSVWGSGIAGTVCAVATIAGVGGPECQFLWELGFLASFCTKLSDTISSEIGKAFGNTTYLVTTLSIVPRGTEGAVSVTGTLAGLFASIFLALVGLAIHMTDVKGIITCVVAAQVANICESIVGATLQGQKDFKWLTNDVANVLNITIGATLAILLRLALGH</sequence>
<dbReference type="PANTHER" id="PTHR13353:SF5">
    <property type="entry name" value="TRANSMEMBRANE PROTEIN 19"/>
    <property type="match status" value="1"/>
</dbReference>
<keyword evidence="5 6" id="KW-0472">Membrane</keyword>
<organism evidence="7 8">
    <name type="scientific">Sphagnum troendelagicum</name>
    <dbReference type="NCBI Taxonomy" id="128251"/>
    <lineage>
        <taxon>Eukaryota</taxon>
        <taxon>Viridiplantae</taxon>
        <taxon>Streptophyta</taxon>
        <taxon>Embryophyta</taxon>
        <taxon>Bryophyta</taxon>
        <taxon>Sphagnophytina</taxon>
        <taxon>Sphagnopsida</taxon>
        <taxon>Sphagnales</taxon>
        <taxon>Sphagnaceae</taxon>
        <taxon>Sphagnum</taxon>
    </lineage>
</organism>
<keyword evidence="3 6" id="KW-0812">Transmembrane</keyword>
<feature type="transmembrane region" description="Helical" evidence="6">
    <location>
        <begin position="49"/>
        <end position="74"/>
    </location>
</feature>
<evidence type="ECO:0000256" key="2">
    <source>
        <dbReference type="ARBA" id="ARBA00009012"/>
    </source>
</evidence>
<dbReference type="Proteomes" id="UP001497512">
    <property type="component" value="Chromosome 19"/>
</dbReference>
<gene>
    <name evidence="7" type="ORF">CSSPTR1EN2_LOCUS11966</name>
</gene>
<feature type="transmembrane region" description="Helical" evidence="6">
    <location>
        <begin position="21"/>
        <end position="43"/>
    </location>
</feature>
<dbReference type="PANTHER" id="PTHR13353">
    <property type="entry name" value="TRANSMEMBRANE PROTEIN 19"/>
    <property type="match status" value="1"/>
</dbReference>
<dbReference type="EMBL" id="OZ019911">
    <property type="protein sequence ID" value="CAK9213776.1"/>
    <property type="molecule type" value="Genomic_DNA"/>
</dbReference>
<evidence type="ECO:0000256" key="6">
    <source>
        <dbReference type="SAM" id="Phobius"/>
    </source>
</evidence>
<dbReference type="Pfam" id="PF01940">
    <property type="entry name" value="DUF92"/>
    <property type="match status" value="1"/>
</dbReference>
<feature type="transmembrane region" description="Helical" evidence="6">
    <location>
        <begin position="240"/>
        <end position="260"/>
    </location>
</feature>
<feature type="transmembrane region" description="Helical" evidence="6">
    <location>
        <begin position="175"/>
        <end position="198"/>
    </location>
</feature>
<comment type="similarity">
    <text evidence="2">Belongs to the TMEM19 family.</text>
</comment>
<evidence type="ECO:0000313" key="8">
    <source>
        <dbReference type="Proteomes" id="UP001497512"/>
    </source>
</evidence>
<protein>
    <recommendedName>
        <fullName evidence="9">TIGR00297 family protein</fullName>
    </recommendedName>
</protein>
<accession>A0ABP0U658</accession>
<dbReference type="InterPro" id="IPR002794">
    <property type="entry name" value="DUF92_TMEM19"/>
</dbReference>